<dbReference type="SUPFAM" id="SSF53335">
    <property type="entry name" value="S-adenosyl-L-methionine-dependent methyltransferases"/>
    <property type="match status" value="1"/>
</dbReference>
<comment type="caution">
    <text evidence="1">The sequence shown here is derived from an EMBL/GenBank/DDBJ whole genome shotgun (WGS) entry which is preliminary data.</text>
</comment>
<dbReference type="Proteomes" id="UP000288351">
    <property type="component" value="Unassembled WGS sequence"/>
</dbReference>
<dbReference type="InterPro" id="IPR029063">
    <property type="entry name" value="SAM-dependent_MTases_sf"/>
</dbReference>
<dbReference type="CDD" id="cd02440">
    <property type="entry name" value="AdoMet_MTases"/>
    <property type="match status" value="1"/>
</dbReference>
<accession>A0A059VMZ3</accession>
<dbReference type="STRING" id="68570.DC74_166"/>
<dbReference type="EMBL" id="BHXC01000006">
    <property type="protein sequence ID" value="GCB88297.1"/>
    <property type="molecule type" value="Genomic_DNA"/>
</dbReference>
<evidence type="ECO:0008006" key="3">
    <source>
        <dbReference type="Google" id="ProtNLM"/>
    </source>
</evidence>
<sequence>MQRLYFRERDGMAASATRRLYEAFPFPSPGVNRPLIDVVANELPLVVEGGLRDGWSVLDAGCGTGHTMIGLARAYPNVHFVGLEPSNASRGIAQRLAERHGITNVEFADGAMPDAVLERRFEFVYSFGVVHHLPDPKAGLKWLGDHLADHGLLHLWLYNAIGEVQRMRDRELVRLMAADEDSHGLDVVRALGLSLSLDAYGMPGAWAGAALDQDEQDVFDADAYLNPVVHTLRFGDLPELLDGVTDWVAADRVYGPDGAPYLDLSGTGEFAAQGPEVLRPEDLFEDPGLRTRIGGLGNLDRLRAVELVQRPTGFRVLAGRGGSLRRCTRRVAGNLLTGPARGAPLP</sequence>
<proteinExistence type="predicted"/>
<protein>
    <recommendedName>
        <fullName evidence="3">Methyltransferase domain-containing protein</fullName>
    </recommendedName>
</protein>
<reference evidence="1 2" key="1">
    <citation type="journal article" date="2019" name="Microbiol. Resour. Announc.">
        <title>Draft Genome Sequence of the Most Traditional epsilon-Poly-l-Lysine Producer, Streptomyces albulus NBRC14147.</title>
        <authorList>
            <person name="Yamanaka K."/>
            <person name="Hamano Y."/>
        </authorList>
    </citation>
    <scope>NUCLEOTIDE SEQUENCE [LARGE SCALE GENOMIC DNA]</scope>
    <source>
        <strain evidence="1 2">NBRC 14147</strain>
    </source>
</reference>
<dbReference type="RefSeq" id="WP_198602797.1">
    <property type="nucleotide sequence ID" value="NZ_BHXC01000006.1"/>
</dbReference>
<name>A0A059VMZ3_STRNR</name>
<dbReference type="eggNOG" id="COG2227">
    <property type="taxonomic scope" value="Bacteria"/>
</dbReference>
<dbReference type="PANTHER" id="PTHR45128:SF1">
    <property type="entry name" value="S-ADENOSYLMETHIONINE-DEPENDENT METHYLTRANSFERASE RV2258C"/>
    <property type="match status" value="1"/>
</dbReference>
<gene>
    <name evidence="1" type="ORF">SALB_00967</name>
</gene>
<dbReference type="AlphaFoldDB" id="A0A059VMZ3"/>
<organism evidence="1 2">
    <name type="scientific">Streptomyces noursei</name>
    <name type="common">Streptomyces albulus</name>
    <dbReference type="NCBI Taxonomy" id="1971"/>
    <lineage>
        <taxon>Bacteria</taxon>
        <taxon>Bacillati</taxon>
        <taxon>Actinomycetota</taxon>
        <taxon>Actinomycetes</taxon>
        <taxon>Kitasatosporales</taxon>
        <taxon>Streptomycetaceae</taxon>
        <taxon>Streptomyces</taxon>
    </lineage>
</organism>
<evidence type="ECO:0000313" key="1">
    <source>
        <dbReference type="EMBL" id="GCB88297.1"/>
    </source>
</evidence>
<dbReference type="PANTHER" id="PTHR45128">
    <property type="entry name" value="METHYLTRANSFERASE TYPE 11"/>
    <property type="match status" value="1"/>
</dbReference>
<dbReference type="Gene3D" id="3.40.50.150">
    <property type="entry name" value="Vaccinia Virus protein VP39"/>
    <property type="match status" value="1"/>
</dbReference>
<evidence type="ECO:0000313" key="2">
    <source>
        <dbReference type="Proteomes" id="UP000288351"/>
    </source>
</evidence>
<dbReference type="Pfam" id="PF13489">
    <property type="entry name" value="Methyltransf_23"/>
    <property type="match status" value="1"/>
</dbReference>
<dbReference type="InterPro" id="IPR053173">
    <property type="entry name" value="SAM-binding_MTase"/>
</dbReference>